<evidence type="ECO:0008006" key="3">
    <source>
        <dbReference type="Google" id="ProtNLM"/>
    </source>
</evidence>
<reference evidence="1" key="1">
    <citation type="submission" date="2022-07" db="EMBL/GenBank/DDBJ databases">
        <title>Sphingomonas sp. nov., a novel bacterium isolated from the north slope of the Mount Everest.</title>
        <authorList>
            <person name="Cui X."/>
            <person name="Liu Y."/>
        </authorList>
    </citation>
    <scope>NUCLEOTIDE SEQUENCE</scope>
    <source>
        <strain evidence="1">S5-59</strain>
    </source>
</reference>
<gene>
    <name evidence="1" type="ORF">NMP03_15270</name>
</gene>
<name>A0ABY5L8W5_9SPHN</name>
<sequence length="51" mass="5255">MSDFAAMNRACERWLDGLPKPAHATGEAKLARAGNLVEIAVVAAAGGKQSC</sequence>
<evidence type="ECO:0000313" key="2">
    <source>
        <dbReference type="Proteomes" id="UP001058533"/>
    </source>
</evidence>
<dbReference type="InterPro" id="IPR035959">
    <property type="entry name" value="RutC-like_sf"/>
</dbReference>
<accession>A0ABY5L8W5</accession>
<dbReference type="Gene3D" id="3.30.1330.40">
    <property type="entry name" value="RutC-like"/>
    <property type="match status" value="1"/>
</dbReference>
<dbReference type="RefSeq" id="WP_256506342.1">
    <property type="nucleotide sequence ID" value="NZ_CP101740.1"/>
</dbReference>
<proteinExistence type="predicted"/>
<organism evidence="1 2">
    <name type="scientific">Sphingomonas qomolangmaensis</name>
    <dbReference type="NCBI Taxonomy" id="2918765"/>
    <lineage>
        <taxon>Bacteria</taxon>
        <taxon>Pseudomonadati</taxon>
        <taxon>Pseudomonadota</taxon>
        <taxon>Alphaproteobacteria</taxon>
        <taxon>Sphingomonadales</taxon>
        <taxon>Sphingomonadaceae</taxon>
        <taxon>Sphingomonas</taxon>
    </lineage>
</organism>
<dbReference type="SUPFAM" id="SSF55298">
    <property type="entry name" value="YjgF-like"/>
    <property type="match status" value="1"/>
</dbReference>
<protein>
    <recommendedName>
        <fullName evidence="3">Transposase</fullName>
    </recommendedName>
</protein>
<dbReference type="EMBL" id="CP101740">
    <property type="protein sequence ID" value="UUL82508.1"/>
    <property type="molecule type" value="Genomic_DNA"/>
</dbReference>
<keyword evidence="2" id="KW-1185">Reference proteome</keyword>
<dbReference type="Proteomes" id="UP001058533">
    <property type="component" value="Chromosome"/>
</dbReference>
<evidence type="ECO:0000313" key="1">
    <source>
        <dbReference type="EMBL" id="UUL82508.1"/>
    </source>
</evidence>